<dbReference type="EMBL" id="JAUEPP010000010">
    <property type="protein sequence ID" value="KAK3334467.1"/>
    <property type="molecule type" value="Genomic_DNA"/>
</dbReference>
<evidence type="ECO:0000313" key="1">
    <source>
        <dbReference type="EMBL" id="KAK3334467.1"/>
    </source>
</evidence>
<name>A0AAE0J0U1_9PEZI</name>
<reference evidence="1" key="2">
    <citation type="submission" date="2023-06" db="EMBL/GenBank/DDBJ databases">
        <authorList>
            <consortium name="Lawrence Berkeley National Laboratory"/>
            <person name="Haridas S."/>
            <person name="Hensen N."/>
            <person name="Bonometti L."/>
            <person name="Westerberg I."/>
            <person name="Brannstrom I.O."/>
            <person name="Guillou S."/>
            <person name="Cros-Aarteil S."/>
            <person name="Calhoun S."/>
            <person name="Kuo A."/>
            <person name="Mondo S."/>
            <person name="Pangilinan J."/>
            <person name="Riley R."/>
            <person name="Labutti K."/>
            <person name="Andreopoulos B."/>
            <person name="Lipzen A."/>
            <person name="Chen C."/>
            <person name="Yanf M."/>
            <person name="Daum C."/>
            <person name="Ng V."/>
            <person name="Clum A."/>
            <person name="Steindorff A."/>
            <person name="Ohm R."/>
            <person name="Martin F."/>
            <person name="Silar P."/>
            <person name="Natvig D."/>
            <person name="Lalanne C."/>
            <person name="Gautier V."/>
            <person name="Ament-Velasquez S.L."/>
            <person name="Kruys A."/>
            <person name="Hutchinson M.I."/>
            <person name="Powell A.J."/>
            <person name="Barry K."/>
            <person name="Miller A.N."/>
            <person name="Grigoriev I.V."/>
            <person name="Debuchy R."/>
            <person name="Gladieux P."/>
            <person name="Thoren M.H."/>
            <person name="Johannesson H."/>
        </authorList>
    </citation>
    <scope>NUCLEOTIDE SEQUENCE</scope>
    <source>
        <strain evidence="1">CBS 560.94</strain>
    </source>
</reference>
<comment type="caution">
    <text evidence="1">The sequence shown here is derived from an EMBL/GenBank/DDBJ whole genome shotgun (WGS) entry which is preliminary data.</text>
</comment>
<sequence>MKEDYVGTNKDGEKVTLKAHGGPIDIEGIAVAVVNDRLQLQKVEVFFDPMMMFRQMEKKVNA</sequence>
<dbReference type="RefSeq" id="XP_062676633.1">
    <property type="nucleotide sequence ID" value="XM_062829958.1"/>
</dbReference>
<accession>A0AAE0J0U1</accession>
<evidence type="ECO:0000313" key="2">
    <source>
        <dbReference type="Proteomes" id="UP001278500"/>
    </source>
</evidence>
<protein>
    <submittedName>
        <fullName evidence="1">Uncharacterized protein</fullName>
    </submittedName>
</protein>
<dbReference type="AlphaFoldDB" id="A0AAE0J0U1"/>
<dbReference type="GeneID" id="87867112"/>
<dbReference type="Proteomes" id="UP001278500">
    <property type="component" value="Unassembled WGS sequence"/>
</dbReference>
<organism evidence="1 2">
    <name type="scientific">Neurospora tetraspora</name>
    <dbReference type="NCBI Taxonomy" id="94610"/>
    <lineage>
        <taxon>Eukaryota</taxon>
        <taxon>Fungi</taxon>
        <taxon>Dikarya</taxon>
        <taxon>Ascomycota</taxon>
        <taxon>Pezizomycotina</taxon>
        <taxon>Sordariomycetes</taxon>
        <taxon>Sordariomycetidae</taxon>
        <taxon>Sordariales</taxon>
        <taxon>Sordariaceae</taxon>
        <taxon>Neurospora</taxon>
    </lineage>
</organism>
<reference evidence="1" key="1">
    <citation type="journal article" date="2023" name="Mol. Phylogenet. Evol.">
        <title>Genome-scale phylogeny and comparative genomics of the fungal order Sordariales.</title>
        <authorList>
            <person name="Hensen N."/>
            <person name="Bonometti L."/>
            <person name="Westerberg I."/>
            <person name="Brannstrom I.O."/>
            <person name="Guillou S."/>
            <person name="Cros-Aarteil S."/>
            <person name="Calhoun S."/>
            <person name="Haridas S."/>
            <person name="Kuo A."/>
            <person name="Mondo S."/>
            <person name="Pangilinan J."/>
            <person name="Riley R."/>
            <person name="LaButti K."/>
            <person name="Andreopoulos B."/>
            <person name="Lipzen A."/>
            <person name="Chen C."/>
            <person name="Yan M."/>
            <person name="Daum C."/>
            <person name="Ng V."/>
            <person name="Clum A."/>
            <person name="Steindorff A."/>
            <person name="Ohm R.A."/>
            <person name="Martin F."/>
            <person name="Silar P."/>
            <person name="Natvig D.O."/>
            <person name="Lalanne C."/>
            <person name="Gautier V."/>
            <person name="Ament-Velasquez S.L."/>
            <person name="Kruys A."/>
            <person name="Hutchinson M.I."/>
            <person name="Powell A.J."/>
            <person name="Barry K."/>
            <person name="Miller A.N."/>
            <person name="Grigoriev I.V."/>
            <person name="Debuchy R."/>
            <person name="Gladieux P."/>
            <person name="Hiltunen Thoren M."/>
            <person name="Johannesson H."/>
        </authorList>
    </citation>
    <scope>NUCLEOTIDE SEQUENCE</scope>
    <source>
        <strain evidence="1">CBS 560.94</strain>
    </source>
</reference>
<proteinExistence type="predicted"/>
<gene>
    <name evidence="1" type="ORF">B0H65DRAFT_553419</name>
</gene>
<keyword evidence="2" id="KW-1185">Reference proteome</keyword>